<keyword evidence="3" id="KW-1185">Reference proteome</keyword>
<gene>
    <name evidence="2" type="ORF">N7539_004709</name>
</gene>
<evidence type="ECO:0000256" key="1">
    <source>
        <dbReference type="SAM" id="MobiDB-lite"/>
    </source>
</evidence>
<dbReference type="Proteomes" id="UP001148312">
    <property type="component" value="Unassembled WGS sequence"/>
</dbReference>
<dbReference type="EMBL" id="JAPWDQ010000005">
    <property type="protein sequence ID" value="KAJ5484721.1"/>
    <property type="molecule type" value="Genomic_DNA"/>
</dbReference>
<sequence>MSSEEDPTSGMMLQHSAHVSIPARSIETECNLHVVGFGTPSLLIDPESKDPWRPTGVSKSLGGMDKPHQTTSLTPELGGRLRREFATMEVNQHPHKAYQTALQINGVNCIRSEDPAW</sequence>
<protein>
    <submittedName>
        <fullName evidence="2">Uncharacterized protein</fullName>
    </submittedName>
</protein>
<name>A0A9W9X5X5_9EURO</name>
<reference evidence="2" key="2">
    <citation type="journal article" date="2023" name="IMA Fungus">
        <title>Comparative genomic study of the Penicillium genus elucidates a diverse pangenome and 15 lateral gene transfer events.</title>
        <authorList>
            <person name="Petersen C."/>
            <person name="Sorensen T."/>
            <person name="Nielsen M.R."/>
            <person name="Sondergaard T.E."/>
            <person name="Sorensen J.L."/>
            <person name="Fitzpatrick D.A."/>
            <person name="Frisvad J.C."/>
            <person name="Nielsen K.L."/>
        </authorList>
    </citation>
    <scope>NUCLEOTIDE SEQUENCE</scope>
    <source>
        <strain evidence="2">IBT 30728</strain>
    </source>
</reference>
<proteinExistence type="predicted"/>
<reference evidence="2" key="1">
    <citation type="submission" date="2022-12" db="EMBL/GenBank/DDBJ databases">
        <authorList>
            <person name="Petersen C."/>
        </authorList>
    </citation>
    <scope>NUCLEOTIDE SEQUENCE</scope>
    <source>
        <strain evidence="2">IBT 30728</strain>
    </source>
</reference>
<evidence type="ECO:0000313" key="2">
    <source>
        <dbReference type="EMBL" id="KAJ5484721.1"/>
    </source>
</evidence>
<dbReference type="GeneID" id="81624560"/>
<accession>A0A9W9X5X5</accession>
<organism evidence="2 3">
    <name type="scientific">Penicillium diatomitis</name>
    <dbReference type="NCBI Taxonomy" id="2819901"/>
    <lineage>
        <taxon>Eukaryota</taxon>
        <taxon>Fungi</taxon>
        <taxon>Dikarya</taxon>
        <taxon>Ascomycota</taxon>
        <taxon>Pezizomycotina</taxon>
        <taxon>Eurotiomycetes</taxon>
        <taxon>Eurotiomycetidae</taxon>
        <taxon>Eurotiales</taxon>
        <taxon>Aspergillaceae</taxon>
        <taxon>Penicillium</taxon>
    </lineage>
</organism>
<dbReference type="AlphaFoldDB" id="A0A9W9X5X5"/>
<feature type="region of interest" description="Disordered" evidence="1">
    <location>
        <begin position="43"/>
        <end position="78"/>
    </location>
</feature>
<comment type="caution">
    <text evidence="2">The sequence shown here is derived from an EMBL/GenBank/DDBJ whole genome shotgun (WGS) entry which is preliminary data.</text>
</comment>
<evidence type="ECO:0000313" key="3">
    <source>
        <dbReference type="Proteomes" id="UP001148312"/>
    </source>
</evidence>
<dbReference type="RefSeq" id="XP_056789505.1">
    <property type="nucleotide sequence ID" value="XM_056934311.1"/>
</dbReference>